<evidence type="ECO:0000256" key="7">
    <source>
        <dbReference type="ARBA" id="ARBA00022801"/>
    </source>
</evidence>
<keyword evidence="5" id="KW-1003">Cell membrane</keyword>
<dbReference type="PANTHER" id="PTHR30622:SF4">
    <property type="entry name" value="UNDECAPRENYL-DIPHOSPHATASE"/>
    <property type="match status" value="1"/>
</dbReference>
<evidence type="ECO:0000256" key="6">
    <source>
        <dbReference type="ARBA" id="ARBA00022692"/>
    </source>
</evidence>
<evidence type="ECO:0000256" key="8">
    <source>
        <dbReference type="ARBA" id="ARBA00022989"/>
    </source>
</evidence>
<accession>A0A9P1FEW3</accession>
<feature type="transmembrane region" description="Helical" evidence="13">
    <location>
        <begin position="513"/>
        <end position="531"/>
    </location>
</feature>
<evidence type="ECO:0000256" key="13">
    <source>
        <dbReference type="SAM" id="Phobius"/>
    </source>
</evidence>
<feature type="region of interest" description="Disordered" evidence="12">
    <location>
        <begin position="339"/>
        <end position="365"/>
    </location>
</feature>
<dbReference type="GO" id="GO:0050380">
    <property type="term" value="F:undecaprenyl-diphosphatase activity"/>
    <property type="evidence" value="ECO:0007669"/>
    <property type="project" value="UniProtKB-EC"/>
</dbReference>
<organism evidence="14">
    <name type="scientific">Cladocopium goreaui</name>
    <dbReference type="NCBI Taxonomy" id="2562237"/>
    <lineage>
        <taxon>Eukaryota</taxon>
        <taxon>Sar</taxon>
        <taxon>Alveolata</taxon>
        <taxon>Dinophyceae</taxon>
        <taxon>Suessiales</taxon>
        <taxon>Symbiodiniaceae</taxon>
        <taxon>Cladocopium</taxon>
    </lineage>
</organism>
<reference evidence="14" key="1">
    <citation type="submission" date="2022-10" db="EMBL/GenBank/DDBJ databases">
        <authorList>
            <person name="Chen Y."/>
            <person name="Dougan E. K."/>
            <person name="Chan C."/>
            <person name="Rhodes N."/>
            <person name="Thang M."/>
        </authorList>
    </citation>
    <scope>NUCLEOTIDE SEQUENCE</scope>
</reference>
<protein>
    <recommendedName>
        <fullName evidence="4">Undecaprenyl-diphosphatase</fullName>
        <ecNumber evidence="3">3.6.1.27</ecNumber>
    </recommendedName>
    <alternativeName>
        <fullName evidence="10">Undecaprenyl pyrophosphate phosphatase</fullName>
    </alternativeName>
</protein>
<dbReference type="PANTHER" id="PTHR30622">
    <property type="entry name" value="UNDECAPRENYL-DIPHOSPHATASE"/>
    <property type="match status" value="1"/>
</dbReference>
<comment type="similarity">
    <text evidence="2">Belongs to the UppP family.</text>
</comment>
<dbReference type="HAMAP" id="MF_01006">
    <property type="entry name" value="Undec_diphosphatase"/>
    <property type="match status" value="1"/>
</dbReference>
<keyword evidence="6 13" id="KW-0812">Transmembrane</keyword>
<keyword evidence="16" id="KW-1185">Reference proteome</keyword>
<dbReference type="AlphaFoldDB" id="A0A9P1FEW3"/>
<dbReference type="InterPro" id="IPR003824">
    <property type="entry name" value="UppP"/>
</dbReference>
<evidence type="ECO:0000256" key="1">
    <source>
        <dbReference type="ARBA" id="ARBA00004651"/>
    </source>
</evidence>
<keyword evidence="9 13" id="KW-0472">Membrane</keyword>
<dbReference type="EMBL" id="CAMXCT010000001">
    <property type="protein sequence ID" value="CAI3972170.1"/>
    <property type="molecule type" value="Genomic_DNA"/>
</dbReference>
<dbReference type="EMBL" id="CAMXCT030000001">
    <property type="protein sequence ID" value="CAL4759482.1"/>
    <property type="molecule type" value="Genomic_DNA"/>
</dbReference>
<comment type="caution">
    <text evidence="14">The sequence shown here is derived from an EMBL/GenBank/DDBJ whole genome shotgun (WGS) entry which is preliminary data.</text>
</comment>
<dbReference type="Pfam" id="PF02673">
    <property type="entry name" value="BacA"/>
    <property type="match status" value="1"/>
</dbReference>
<keyword evidence="7" id="KW-0378">Hydrolase</keyword>
<evidence type="ECO:0000256" key="5">
    <source>
        <dbReference type="ARBA" id="ARBA00022475"/>
    </source>
</evidence>
<dbReference type="Proteomes" id="UP001152797">
    <property type="component" value="Unassembled WGS sequence"/>
</dbReference>
<dbReference type="EC" id="3.6.1.27" evidence="3"/>
<evidence type="ECO:0000313" key="15">
    <source>
        <dbReference type="EMBL" id="CAL4759482.1"/>
    </source>
</evidence>
<dbReference type="GO" id="GO:0005886">
    <property type="term" value="C:plasma membrane"/>
    <property type="evidence" value="ECO:0007669"/>
    <property type="project" value="UniProtKB-SubCell"/>
</dbReference>
<feature type="transmembrane region" description="Helical" evidence="13">
    <location>
        <begin position="482"/>
        <end position="501"/>
    </location>
</feature>
<evidence type="ECO:0000313" key="14">
    <source>
        <dbReference type="EMBL" id="CAI3972170.1"/>
    </source>
</evidence>
<dbReference type="OrthoDB" id="8341128at2759"/>
<proteinExistence type="inferred from homology"/>
<keyword evidence="8 13" id="KW-1133">Transmembrane helix</keyword>
<feature type="transmembrane region" description="Helical" evidence="13">
    <location>
        <begin position="584"/>
        <end position="605"/>
    </location>
</feature>
<gene>
    <name evidence="14" type="ORF">C1SCF055_LOCUS760</name>
</gene>
<evidence type="ECO:0000313" key="16">
    <source>
        <dbReference type="Proteomes" id="UP001152797"/>
    </source>
</evidence>
<feature type="transmembrane region" description="Helical" evidence="13">
    <location>
        <begin position="617"/>
        <end position="634"/>
    </location>
</feature>
<comment type="subcellular location">
    <subcellularLocation>
        <location evidence="1">Cell membrane</location>
        <topology evidence="1">Multi-pass membrane protein</topology>
    </subcellularLocation>
</comment>
<evidence type="ECO:0000256" key="3">
    <source>
        <dbReference type="ARBA" id="ARBA00012374"/>
    </source>
</evidence>
<evidence type="ECO:0000256" key="2">
    <source>
        <dbReference type="ARBA" id="ARBA00010621"/>
    </source>
</evidence>
<sequence length="636" mass="68823">MSDVPNQPASIPEDTPSYASVLQYMRYSLSVPERALRSGAGLVGGAVRETAGLLVPQAFQSSKTYSVMVQQMLDFVVEDVGGVARKETDTASPLVENFVARKTVGNFVEMAGLATMHISPLTVLAVLSDVAYGSQSFLKEWGEELKRQGIIDENSTINHVDDLLTSVAAASATTASAFDTPPLSVDGLKQTIDETRRSVMSINPTKLIPQAELERMWREMHTVATREGVTLTELSTTMTLHSLDRVGKLGSGALSGVRVAGNIFDQHIIDHYRTALVDIRRDGMYTTLARNAAPYIGAVWQNFSSEKPTVTDELITGKLVGRTWTSVRRWMGLSAAEQAPITPSADPQHSPAREKPITGDPLSSSQRPLRTEAYMELVYTVILGVVQGLAEFLPISSSGHVVIVGKIIDAFTGKTLPNLETTNIVLHFGTLVAVVLVFWNRLWRLLGEDRRAIGLLAVGTLPIIVTGLIVKFCFEEVFDSPMFAGWMLIVTGLMLIWASRFQSGTVSYVDMSYRQALIIGLFQAVAVLPGISRSGATISAGLFVGLKRDAAAAFSFLLAIPAICLAMGAGILDLIKEGPDADSLVALGVGAIVSFGVGLVALLWLLRWLQKGRLRDFAYWCIPMGVLVVVWQLAGR</sequence>
<feature type="transmembrane region" description="Helical" evidence="13">
    <location>
        <begin position="452"/>
        <end position="470"/>
    </location>
</feature>
<evidence type="ECO:0000256" key="9">
    <source>
        <dbReference type="ARBA" id="ARBA00023136"/>
    </source>
</evidence>
<name>A0A9P1FEW3_9DINO</name>
<feature type="transmembrane region" description="Helical" evidence="13">
    <location>
        <begin position="424"/>
        <end position="440"/>
    </location>
</feature>
<evidence type="ECO:0000256" key="12">
    <source>
        <dbReference type="SAM" id="MobiDB-lite"/>
    </source>
</evidence>
<reference evidence="15 16" key="2">
    <citation type="submission" date="2024-05" db="EMBL/GenBank/DDBJ databases">
        <authorList>
            <person name="Chen Y."/>
            <person name="Shah S."/>
            <person name="Dougan E. K."/>
            <person name="Thang M."/>
            <person name="Chan C."/>
        </authorList>
    </citation>
    <scope>NUCLEOTIDE SEQUENCE [LARGE SCALE GENOMIC DNA]</scope>
</reference>
<evidence type="ECO:0000256" key="11">
    <source>
        <dbReference type="ARBA" id="ARBA00047594"/>
    </source>
</evidence>
<evidence type="ECO:0000256" key="10">
    <source>
        <dbReference type="ARBA" id="ARBA00032707"/>
    </source>
</evidence>
<feature type="transmembrane region" description="Helical" evidence="13">
    <location>
        <begin position="551"/>
        <end position="572"/>
    </location>
</feature>
<evidence type="ECO:0000256" key="4">
    <source>
        <dbReference type="ARBA" id="ARBA00021581"/>
    </source>
</evidence>
<comment type="catalytic activity">
    <reaction evidence="11">
        <text>di-trans,octa-cis-undecaprenyl diphosphate + H2O = di-trans,octa-cis-undecaprenyl phosphate + phosphate + H(+)</text>
        <dbReference type="Rhea" id="RHEA:28094"/>
        <dbReference type="ChEBI" id="CHEBI:15377"/>
        <dbReference type="ChEBI" id="CHEBI:15378"/>
        <dbReference type="ChEBI" id="CHEBI:43474"/>
        <dbReference type="ChEBI" id="CHEBI:58405"/>
        <dbReference type="ChEBI" id="CHEBI:60392"/>
        <dbReference type="EC" id="3.6.1.27"/>
    </reaction>
</comment>
<dbReference type="EMBL" id="CAMXCT020000001">
    <property type="protein sequence ID" value="CAL1125545.1"/>
    <property type="molecule type" value="Genomic_DNA"/>
</dbReference>